<evidence type="ECO:0000256" key="1">
    <source>
        <dbReference type="ARBA" id="ARBA00002869"/>
    </source>
</evidence>
<evidence type="ECO:0000256" key="5">
    <source>
        <dbReference type="ARBA" id="ARBA00023244"/>
    </source>
</evidence>
<accession>A0A1P8F9I0</accession>
<dbReference type="EC" id="2.5.1.61" evidence="7"/>
<keyword evidence="11" id="KW-1185">Reference proteome</keyword>
<dbReference type="PROSITE" id="PS00533">
    <property type="entry name" value="PORPHOBILINOGEN_DEAM"/>
    <property type="match status" value="1"/>
</dbReference>
<dbReference type="HAMAP" id="MF_00260">
    <property type="entry name" value="Porphobil_deam"/>
    <property type="match status" value="1"/>
</dbReference>
<evidence type="ECO:0000256" key="2">
    <source>
        <dbReference type="ARBA" id="ARBA00005638"/>
    </source>
</evidence>
<evidence type="ECO:0000256" key="6">
    <source>
        <dbReference type="ARBA" id="ARBA00048169"/>
    </source>
</evidence>
<dbReference type="FunFam" id="3.40.190.10:FF:000005">
    <property type="entry name" value="Porphobilinogen deaminase"/>
    <property type="match status" value="1"/>
</dbReference>
<dbReference type="OrthoDB" id="9810298at2"/>
<evidence type="ECO:0000313" key="11">
    <source>
        <dbReference type="Proteomes" id="UP000185934"/>
    </source>
</evidence>
<feature type="domain" description="Porphobilinogen deaminase N-terminal" evidence="8">
    <location>
        <begin position="6"/>
        <end position="210"/>
    </location>
</feature>
<dbReference type="AlphaFoldDB" id="A0A1P8F9I0"/>
<dbReference type="PIRSF" id="PIRSF001438">
    <property type="entry name" value="4pyrrol_synth_OHMeBilane_synth"/>
    <property type="match status" value="1"/>
</dbReference>
<comment type="cofactor">
    <cofactor evidence="7">
        <name>dipyrromethane</name>
        <dbReference type="ChEBI" id="CHEBI:60342"/>
    </cofactor>
    <text evidence="7">Binds 1 dipyrromethane group covalently.</text>
</comment>
<comment type="miscellaneous">
    <text evidence="7">The porphobilinogen subunits are added to the dipyrromethane group.</text>
</comment>
<sequence length="306" mass="33145">MKKPKFRIGSRASRLAMVQTSMVQCWLEKHCPGFEVEVIKISTEGDRKLGISLGELSGPGAFVKELEQALLEGRIDIAVHSLKDMTIKLPEGLMIGAVLERDDPRDVLVTRGFKFDELPLGSMIGTDSPRRAVQLLNLRPDLKVQTLRGNVETRIGRVTEGVIDGAVLAAAGLRRLGREEAITGYFPESFLPAPGQGAMAIEARQDDLELLEILRSLNHAGTAVAVTAERGFLAAMGGGCRAAVGALGTVEDGRLRLRGMFSPDHRHIVSDEIAGDPENAEKLGASLAEKMKTTWNALYPEAAVWK</sequence>
<dbReference type="SUPFAM" id="SSF53850">
    <property type="entry name" value="Periplasmic binding protein-like II"/>
    <property type="match status" value="1"/>
</dbReference>
<keyword evidence="5 7" id="KW-0627">Porphyrin biosynthesis</keyword>
<name>A0A1P8F9I0_9CHLR</name>
<protein>
    <recommendedName>
        <fullName evidence="7">Porphobilinogen deaminase</fullName>
        <shortName evidence="7">PBG</shortName>
        <ecNumber evidence="7">2.5.1.61</ecNumber>
    </recommendedName>
    <alternativeName>
        <fullName evidence="7">Hydroxymethylbilane synthase</fullName>
        <shortName evidence="7">HMBS</shortName>
    </alternativeName>
    <alternativeName>
        <fullName evidence="7">Pre-uroporphyrinogen synthase</fullName>
    </alternativeName>
</protein>
<feature type="modified residue" description="S-(dipyrrolylmethanemethyl)cysteine" evidence="7">
    <location>
        <position position="240"/>
    </location>
</feature>
<feature type="domain" description="Porphobilinogen deaminase C-terminal" evidence="9">
    <location>
        <begin position="224"/>
        <end position="292"/>
    </location>
</feature>
<dbReference type="STRING" id="1839801.Dform_01786"/>
<evidence type="ECO:0000259" key="9">
    <source>
        <dbReference type="Pfam" id="PF03900"/>
    </source>
</evidence>
<evidence type="ECO:0000256" key="7">
    <source>
        <dbReference type="HAMAP-Rule" id="MF_00260"/>
    </source>
</evidence>
<comment type="catalytic activity">
    <reaction evidence="6 7">
        <text>4 porphobilinogen + H2O = hydroxymethylbilane + 4 NH4(+)</text>
        <dbReference type="Rhea" id="RHEA:13185"/>
        <dbReference type="ChEBI" id="CHEBI:15377"/>
        <dbReference type="ChEBI" id="CHEBI:28938"/>
        <dbReference type="ChEBI" id="CHEBI:57845"/>
        <dbReference type="ChEBI" id="CHEBI:58126"/>
        <dbReference type="EC" id="2.5.1.61"/>
    </reaction>
</comment>
<dbReference type="Proteomes" id="UP000185934">
    <property type="component" value="Chromosome"/>
</dbReference>
<dbReference type="RefSeq" id="WP_076004688.1">
    <property type="nucleotide sequence ID" value="NZ_CP018258.1"/>
</dbReference>
<dbReference type="InterPro" id="IPR022419">
    <property type="entry name" value="Porphobilin_deaminase_cofac_BS"/>
</dbReference>
<dbReference type="GO" id="GO:0006782">
    <property type="term" value="P:protoporphyrinogen IX biosynthetic process"/>
    <property type="evidence" value="ECO:0007669"/>
    <property type="project" value="UniProtKB-UniRule"/>
</dbReference>
<gene>
    <name evidence="7 10" type="primary">hemC</name>
    <name evidence="10" type="ORF">Dform_01786</name>
</gene>
<evidence type="ECO:0000313" key="10">
    <source>
        <dbReference type="EMBL" id="APV45105.1"/>
    </source>
</evidence>
<dbReference type="GO" id="GO:0004418">
    <property type="term" value="F:hydroxymethylbilane synthase activity"/>
    <property type="evidence" value="ECO:0007669"/>
    <property type="project" value="UniProtKB-UniRule"/>
</dbReference>
<dbReference type="Pfam" id="PF01379">
    <property type="entry name" value="Porphobil_deam"/>
    <property type="match status" value="1"/>
</dbReference>
<dbReference type="Gene3D" id="3.40.190.10">
    <property type="entry name" value="Periplasmic binding protein-like II"/>
    <property type="match status" value="2"/>
</dbReference>
<dbReference type="EMBL" id="CP018258">
    <property type="protein sequence ID" value="APV45105.1"/>
    <property type="molecule type" value="Genomic_DNA"/>
</dbReference>
<keyword evidence="4 7" id="KW-0808">Transferase</keyword>
<proteinExistence type="inferred from homology"/>
<comment type="subunit">
    <text evidence="3 7">Monomer.</text>
</comment>
<dbReference type="InterPro" id="IPR000860">
    <property type="entry name" value="HemC"/>
</dbReference>
<dbReference type="GO" id="GO:0005737">
    <property type="term" value="C:cytoplasm"/>
    <property type="evidence" value="ECO:0007669"/>
    <property type="project" value="UniProtKB-UniRule"/>
</dbReference>
<organism evidence="10 11">
    <name type="scientific">Dehalogenimonas formicexedens</name>
    <dbReference type="NCBI Taxonomy" id="1839801"/>
    <lineage>
        <taxon>Bacteria</taxon>
        <taxon>Bacillati</taxon>
        <taxon>Chloroflexota</taxon>
        <taxon>Dehalococcoidia</taxon>
        <taxon>Dehalococcoidales</taxon>
        <taxon>Dehalococcoidaceae</taxon>
        <taxon>Dehalogenimonas</taxon>
    </lineage>
</organism>
<dbReference type="NCBIfam" id="TIGR00212">
    <property type="entry name" value="hemC"/>
    <property type="match status" value="1"/>
</dbReference>
<dbReference type="Pfam" id="PF03900">
    <property type="entry name" value="Porphobil_deamC"/>
    <property type="match status" value="1"/>
</dbReference>
<comment type="function">
    <text evidence="1 7">Tetrapolymerization of the monopyrrole PBG into the hydroxymethylbilane pre-uroporphyrinogen in several discrete steps.</text>
</comment>
<dbReference type="Gene3D" id="3.30.160.40">
    <property type="entry name" value="Porphobilinogen deaminase, C-terminal domain"/>
    <property type="match status" value="1"/>
</dbReference>
<dbReference type="PANTHER" id="PTHR11557:SF0">
    <property type="entry name" value="PORPHOBILINOGEN DEAMINASE"/>
    <property type="match status" value="1"/>
</dbReference>
<dbReference type="KEGG" id="dfo:Dform_01786"/>
<comment type="similarity">
    <text evidence="2 7">Belongs to the HMBS family.</text>
</comment>
<dbReference type="InterPro" id="IPR036803">
    <property type="entry name" value="Porphobilinogen_deaminase_C_sf"/>
</dbReference>
<dbReference type="PANTHER" id="PTHR11557">
    <property type="entry name" value="PORPHOBILINOGEN DEAMINASE"/>
    <property type="match status" value="1"/>
</dbReference>
<dbReference type="InterPro" id="IPR022417">
    <property type="entry name" value="Porphobilin_deaminase_N"/>
</dbReference>
<evidence type="ECO:0000256" key="3">
    <source>
        <dbReference type="ARBA" id="ARBA00011245"/>
    </source>
</evidence>
<dbReference type="SUPFAM" id="SSF54782">
    <property type="entry name" value="Porphobilinogen deaminase (hydroxymethylbilane synthase), C-terminal domain"/>
    <property type="match status" value="1"/>
</dbReference>
<evidence type="ECO:0000259" key="8">
    <source>
        <dbReference type="Pfam" id="PF01379"/>
    </source>
</evidence>
<reference evidence="11" key="1">
    <citation type="submission" date="2016-11" db="EMBL/GenBank/DDBJ databases">
        <title>Dehalogenimonas formicexedens sp. nov., a chlorinated alkane respiring bacterium isolated from contaminated groundwater.</title>
        <authorList>
            <person name="Key T.A."/>
            <person name="Bowman K.S."/>
            <person name="Lee I."/>
            <person name="Chun J."/>
            <person name="Albuquerque L."/>
            <person name="da Costa M.S."/>
            <person name="Rainey F.A."/>
            <person name="Moe W.M."/>
        </authorList>
    </citation>
    <scope>NUCLEOTIDE SEQUENCE [LARGE SCALE GENOMIC DNA]</scope>
    <source>
        <strain evidence="11">NSZ-14</strain>
    </source>
</reference>
<dbReference type="InterPro" id="IPR022418">
    <property type="entry name" value="Porphobilinogen_deaminase_C"/>
</dbReference>
<dbReference type="PRINTS" id="PR00151">
    <property type="entry name" value="PORPHBDMNASE"/>
</dbReference>
<evidence type="ECO:0000256" key="4">
    <source>
        <dbReference type="ARBA" id="ARBA00022679"/>
    </source>
</evidence>